<sequence length="109" mass="12406">MFSKKEKKVLTIFGIVMASLLLVFGIFVASEVDRLHDQEKQFVLKNVHELTKEELKILKEPTSGKGVNSDNTWRVTDGKKVWDVIVESTSNEKGTFEIEEIIEIGNVVR</sequence>
<proteinExistence type="predicted"/>
<dbReference type="Proteomes" id="UP000219922">
    <property type="component" value="Unassembled WGS sequence"/>
</dbReference>
<dbReference type="AlphaFoldDB" id="A0A9X6XV72"/>
<evidence type="ECO:0000313" key="1">
    <source>
        <dbReference type="EMBL" id="PDZ94338.1"/>
    </source>
</evidence>
<dbReference type="RefSeq" id="WP_098007091.1">
    <property type="nucleotide sequence ID" value="NZ_NVMX01000209.1"/>
</dbReference>
<reference evidence="1 2" key="1">
    <citation type="submission" date="2017-09" db="EMBL/GenBank/DDBJ databases">
        <title>Large-scale bioinformatics analysis of Bacillus genomes uncovers conserved roles of natural products in bacterial physiology.</title>
        <authorList>
            <consortium name="Agbiome Team Llc"/>
            <person name="Bleich R.M."/>
            <person name="Grubbs K.J."/>
            <person name="Santa Maria K.C."/>
            <person name="Allen S.E."/>
            <person name="Farag S."/>
            <person name="Shank E.A."/>
            <person name="Bowers A."/>
        </authorList>
    </citation>
    <scope>NUCLEOTIDE SEQUENCE [LARGE SCALE GENOMIC DNA]</scope>
    <source>
        <strain evidence="1 2">AFS092789</strain>
    </source>
</reference>
<gene>
    <name evidence="1" type="ORF">CON36_34330</name>
</gene>
<protein>
    <submittedName>
        <fullName evidence="1">Uncharacterized protein</fullName>
    </submittedName>
</protein>
<organism evidence="1 2">
    <name type="scientific">Bacillus cereus</name>
    <dbReference type="NCBI Taxonomy" id="1396"/>
    <lineage>
        <taxon>Bacteria</taxon>
        <taxon>Bacillati</taxon>
        <taxon>Bacillota</taxon>
        <taxon>Bacilli</taxon>
        <taxon>Bacillales</taxon>
        <taxon>Bacillaceae</taxon>
        <taxon>Bacillus</taxon>
        <taxon>Bacillus cereus group</taxon>
    </lineage>
</organism>
<accession>A0A9X6XV72</accession>
<comment type="caution">
    <text evidence="1">The sequence shown here is derived from an EMBL/GenBank/DDBJ whole genome shotgun (WGS) entry which is preliminary data.</text>
</comment>
<evidence type="ECO:0000313" key="2">
    <source>
        <dbReference type="Proteomes" id="UP000219922"/>
    </source>
</evidence>
<dbReference type="EMBL" id="NVMX01000209">
    <property type="protein sequence ID" value="PDZ94338.1"/>
    <property type="molecule type" value="Genomic_DNA"/>
</dbReference>
<name>A0A9X6XV72_BACCE</name>